<evidence type="ECO:0000256" key="7">
    <source>
        <dbReference type="SAM" id="Phobius"/>
    </source>
</evidence>
<dbReference type="STRING" id="266779.Meso_1840"/>
<feature type="transmembrane region" description="Helical" evidence="7">
    <location>
        <begin position="28"/>
        <end position="48"/>
    </location>
</feature>
<evidence type="ECO:0000256" key="5">
    <source>
        <dbReference type="ARBA" id="ARBA00023136"/>
    </source>
</evidence>
<dbReference type="GO" id="GO:0005886">
    <property type="term" value="C:plasma membrane"/>
    <property type="evidence" value="ECO:0007669"/>
    <property type="project" value="TreeGrafter"/>
</dbReference>
<feature type="transmembrane region" description="Helical" evidence="7">
    <location>
        <begin position="204"/>
        <end position="230"/>
    </location>
</feature>
<sequence length="458" mass="48743">MTIDQPRLDQESSPGSQMPATTVTHGQVLKIALPITLASISTPLVGIVDTAVVGQLGNEALIGGIAAANVIINLVFFTFNFLRSSTTAMVSQAFGAGHGIEMLAHALRAICLAFAAGLIAVALQWPIAYAGFSLLGVGEDVRAAGMVYFGIRVWSAPLLLVNYALVGWLFGQGSFLPGLALQAVLNLVNAILSIAFVLHFDWGVAGAALATVAAETATALAGGILIARALHGKARAVLSALPDMRQLKRILSINADILLRSMIRFFSIALFTRESAAFGTAMLAANVVLMNLFYFSGAMIQGLAVAAQHLAGRAVGGCDRVMFETSVNLSVFWSVATGFAVAAVYLIVQDPIIALMTASPDVRALAHAYFHWALLTAPLGSLAFVMDGVFIGATWARDIRNMMLVASACYLLLIFTLIPWLGNDGLWIAFLAFLAVRGFTLRWRMNRLMSRTFPLPSR</sequence>
<dbReference type="HOGENOM" id="CLU_012893_16_0_5"/>
<accession>Q11H92</accession>
<dbReference type="CDD" id="cd13136">
    <property type="entry name" value="MATE_DinF_like"/>
    <property type="match status" value="1"/>
</dbReference>
<evidence type="ECO:0000256" key="2">
    <source>
        <dbReference type="ARBA" id="ARBA00010199"/>
    </source>
</evidence>
<keyword evidence="3 7" id="KW-0812">Transmembrane</keyword>
<comment type="subcellular location">
    <subcellularLocation>
        <location evidence="1">Membrane</location>
        <topology evidence="1">Multi-pass membrane protein</topology>
    </subcellularLocation>
</comment>
<reference evidence="8" key="1">
    <citation type="submission" date="2006-06" db="EMBL/GenBank/DDBJ databases">
        <title>Complete sequence of chromosome of Chelativorans sp. BNC1.</title>
        <authorList>
            <consortium name="US DOE Joint Genome Institute"/>
            <person name="Copeland A."/>
            <person name="Lucas S."/>
            <person name="Lapidus A."/>
            <person name="Barry K."/>
            <person name="Detter J.C."/>
            <person name="Glavina del Rio T."/>
            <person name="Hammon N."/>
            <person name="Israni S."/>
            <person name="Dalin E."/>
            <person name="Tice H."/>
            <person name="Pitluck S."/>
            <person name="Chertkov O."/>
            <person name="Brettin T."/>
            <person name="Bruce D."/>
            <person name="Han C."/>
            <person name="Tapia R."/>
            <person name="Gilna P."/>
            <person name="Schmutz J."/>
            <person name="Larimer F."/>
            <person name="Land M."/>
            <person name="Hauser L."/>
            <person name="Kyrpides N."/>
            <person name="Mikhailova N."/>
            <person name="Richardson P."/>
        </authorList>
    </citation>
    <scope>NUCLEOTIDE SEQUENCE</scope>
    <source>
        <strain evidence="8">BNC1</strain>
    </source>
</reference>
<name>Q11H92_CHESB</name>
<dbReference type="AlphaFoldDB" id="Q11H92"/>
<feature type="transmembrane region" description="Helical" evidence="7">
    <location>
        <begin position="251"/>
        <end position="271"/>
    </location>
</feature>
<comment type="similarity">
    <text evidence="2">Belongs to the multi antimicrobial extrusion (MATE) (TC 2.A.66.1) family.</text>
</comment>
<dbReference type="GO" id="GO:0015297">
    <property type="term" value="F:antiporter activity"/>
    <property type="evidence" value="ECO:0007669"/>
    <property type="project" value="InterPro"/>
</dbReference>
<protein>
    <submittedName>
        <fullName evidence="8">MATE efflux family protein</fullName>
    </submittedName>
</protein>
<evidence type="ECO:0000256" key="3">
    <source>
        <dbReference type="ARBA" id="ARBA00022692"/>
    </source>
</evidence>
<feature type="transmembrane region" description="Helical" evidence="7">
    <location>
        <begin position="178"/>
        <end position="198"/>
    </location>
</feature>
<dbReference type="Pfam" id="PF01554">
    <property type="entry name" value="MatE"/>
    <property type="match status" value="2"/>
</dbReference>
<dbReference type="eggNOG" id="COG0534">
    <property type="taxonomic scope" value="Bacteria"/>
</dbReference>
<dbReference type="PANTHER" id="PTHR42893">
    <property type="entry name" value="PROTEIN DETOXIFICATION 44, CHLOROPLASTIC-RELATED"/>
    <property type="match status" value="1"/>
</dbReference>
<dbReference type="OrthoDB" id="9789527at2"/>
<proteinExistence type="inferred from homology"/>
<dbReference type="PANTHER" id="PTHR42893:SF46">
    <property type="entry name" value="PROTEIN DETOXIFICATION 44, CHLOROPLASTIC"/>
    <property type="match status" value="1"/>
</dbReference>
<dbReference type="NCBIfam" id="TIGR00797">
    <property type="entry name" value="matE"/>
    <property type="match status" value="1"/>
</dbReference>
<dbReference type="EMBL" id="CP000390">
    <property type="protein sequence ID" value="ABG63233.1"/>
    <property type="molecule type" value="Genomic_DNA"/>
</dbReference>
<feature type="transmembrane region" description="Helical" evidence="7">
    <location>
        <begin position="283"/>
        <end position="306"/>
    </location>
</feature>
<feature type="transmembrane region" description="Helical" evidence="7">
    <location>
        <begin position="327"/>
        <end position="348"/>
    </location>
</feature>
<evidence type="ECO:0000256" key="4">
    <source>
        <dbReference type="ARBA" id="ARBA00022989"/>
    </source>
</evidence>
<evidence type="ECO:0000256" key="1">
    <source>
        <dbReference type="ARBA" id="ARBA00004141"/>
    </source>
</evidence>
<feature type="compositionally biased region" description="Basic and acidic residues" evidence="6">
    <location>
        <begin position="1"/>
        <end position="10"/>
    </location>
</feature>
<feature type="transmembrane region" description="Helical" evidence="7">
    <location>
        <begin position="147"/>
        <end position="171"/>
    </location>
</feature>
<feature type="transmembrane region" description="Helical" evidence="7">
    <location>
        <begin position="426"/>
        <end position="443"/>
    </location>
</feature>
<dbReference type="KEGG" id="mes:Meso_1840"/>
<dbReference type="InterPro" id="IPR002528">
    <property type="entry name" value="MATE_fam"/>
</dbReference>
<gene>
    <name evidence="8" type="ordered locus">Meso_1840</name>
</gene>
<feature type="transmembrane region" description="Helical" evidence="7">
    <location>
        <begin position="60"/>
        <end position="82"/>
    </location>
</feature>
<feature type="transmembrane region" description="Helical" evidence="7">
    <location>
        <begin position="402"/>
        <end position="420"/>
    </location>
</feature>
<evidence type="ECO:0000256" key="6">
    <source>
        <dbReference type="SAM" id="MobiDB-lite"/>
    </source>
</evidence>
<feature type="transmembrane region" description="Helical" evidence="7">
    <location>
        <begin position="103"/>
        <end position="127"/>
    </location>
</feature>
<feature type="region of interest" description="Disordered" evidence="6">
    <location>
        <begin position="1"/>
        <end position="20"/>
    </location>
</feature>
<feature type="compositionally biased region" description="Polar residues" evidence="6">
    <location>
        <begin position="11"/>
        <end position="20"/>
    </location>
</feature>
<keyword evidence="5 7" id="KW-0472">Membrane</keyword>
<dbReference type="GO" id="GO:0042910">
    <property type="term" value="F:xenobiotic transmembrane transporter activity"/>
    <property type="evidence" value="ECO:0007669"/>
    <property type="project" value="InterPro"/>
</dbReference>
<feature type="transmembrane region" description="Helical" evidence="7">
    <location>
        <begin position="368"/>
        <end position="390"/>
    </location>
</feature>
<keyword evidence="4 7" id="KW-1133">Transmembrane helix</keyword>
<evidence type="ECO:0000313" key="8">
    <source>
        <dbReference type="EMBL" id="ABG63233.1"/>
    </source>
</evidence>
<dbReference type="InterPro" id="IPR044644">
    <property type="entry name" value="DinF-like"/>
</dbReference>
<organism evidence="8">
    <name type="scientific">Chelativorans sp. (strain BNC1)</name>
    <dbReference type="NCBI Taxonomy" id="266779"/>
    <lineage>
        <taxon>Bacteria</taxon>
        <taxon>Pseudomonadati</taxon>
        <taxon>Pseudomonadota</taxon>
        <taxon>Alphaproteobacteria</taxon>
        <taxon>Hyphomicrobiales</taxon>
        <taxon>Phyllobacteriaceae</taxon>
        <taxon>Chelativorans</taxon>
    </lineage>
</organism>